<sequence>MASLSGSSASPVLQSPTTVLTRDLSSTATPVPPLATTPSSSASSPAAPTTTANESEPAVSDRWSRNVIIALASAIRINPYISEVWFDLQEGDSNHLRANSRRPHERAARRDIDLDLDLNNAAADGLNPRAVPRYPERAALSRVRSGLWLCGEKAKSGCERKRKRGSQREVLYAERGEDRTTPKCGEPQN</sequence>
<feature type="compositionally biased region" description="Polar residues" evidence="1">
    <location>
        <begin position="1"/>
        <end position="24"/>
    </location>
</feature>
<evidence type="ECO:0000313" key="3">
    <source>
        <dbReference type="Proteomes" id="UP001215151"/>
    </source>
</evidence>
<name>A0AAD7X907_9APHY</name>
<dbReference type="EMBL" id="JAPEVG010000272">
    <property type="protein sequence ID" value="KAJ8469841.1"/>
    <property type="molecule type" value="Genomic_DNA"/>
</dbReference>
<feature type="compositionally biased region" description="Low complexity" evidence="1">
    <location>
        <begin position="36"/>
        <end position="58"/>
    </location>
</feature>
<organism evidence="2 3">
    <name type="scientific">Trametes cubensis</name>
    <dbReference type="NCBI Taxonomy" id="1111947"/>
    <lineage>
        <taxon>Eukaryota</taxon>
        <taxon>Fungi</taxon>
        <taxon>Dikarya</taxon>
        <taxon>Basidiomycota</taxon>
        <taxon>Agaricomycotina</taxon>
        <taxon>Agaricomycetes</taxon>
        <taxon>Polyporales</taxon>
        <taxon>Polyporaceae</taxon>
        <taxon>Trametes</taxon>
    </lineage>
</organism>
<protein>
    <submittedName>
        <fullName evidence="2">Uncharacterized protein</fullName>
    </submittedName>
</protein>
<feature type="compositionally biased region" description="Basic and acidic residues" evidence="1">
    <location>
        <begin position="171"/>
        <end position="181"/>
    </location>
</feature>
<reference evidence="2" key="1">
    <citation type="submission" date="2022-11" db="EMBL/GenBank/DDBJ databases">
        <title>Genome Sequence of Cubamyces cubensis.</title>
        <authorList>
            <person name="Buettner E."/>
        </authorList>
    </citation>
    <scope>NUCLEOTIDE SEQUENCE</scope>
    <source>
        <strain evidence="2">MPL-01</strain>
    </source>
</reference>
<evidence type="ECO:0000313" key="2">
    <source>
        <dbReference type="EMBL" id="KAJ8469841.1"/>
    </source>
</evidence>
<dbReference type="AlphaFoldDB" id="A0AAD7X907"/>
<feature type="region of interest" description="Disordered" evidence="1">
    <location>
        <begin position="1"/>
        <end position="59"/>
    </location>
</feature>
<comment type="caution">
    <text evidence="2">The sequence shown here is derived from an EMBL/GenBank/DDBJ whole genome shotgun (WGS) entry which is preliminary data.</text>
</comment>
<feature type="region of interest" description="Disordered" evidence="1">
    <location>
        <begin position="159"/>
        <end position="189"/>
    </location>
</feature>
<keyword evidence="3" id="KW-1185">Reference proteome</keyword>
<dbReference type="Proteomes" id="UP001215151">
    <property type="component" value="Unassembled WGS sequence"/>
</dbReference>
<gene>
    <name evidence="2" type="ORF">ONZ51_g8732</name>
</gene>
<proteinExistence type="predicted"/>
<accession>A0AAD7X907</accession>
<evidence type="ECO:0000256" key="1">
    <source>
        <dbReference type="SAM" id="MobiDB-lite"/>
    </source>
</evidence>